<evidence type="ECO:0000313" key="14">
    <source>
        <dbReference type="Proteomes" id="UP000012960"/>
    </source>
</evidence>
<feature type="domain" description="Disease resistance R13L4/SHOC-2-like LRR" evidence="10">
    <location>
        <begin position="576"/>
        <end position="741"/>
    </location>
</feature>
<dbReference type="InterPro" id="IPR058922">
    <property type="entry name" value="WHD_DRP"/>
</dbReference>
<dbReference type="Gramene" id="Ma08_t22350.1">
    <property type="protein sequence ID" value="Ma08_p22350.1"/>
    <property type="gene ID" value="Ma08_g22350"/>
</dbReference>
<dbReference type="InterPro" id="IPR055414">
    <property type="entry name" value="LRR_R13L4/SHOC2-like"/>
</dbReference>
<evidence type="ECO:0000256" key="6">
    <source>
        <dbReference type="ARBA" id="ARBA00022840"/>
    </source>
</evidence>
<dbReference type="PRINTS" id="PR00364">
    <property type="entry name" value="DISEASERSIST"/>
</dbReference>
<dbReference type="Gene3D" id="1.10.8.430">
    <property type="entry name" value="Helical domain of apoptotic protease-activating factors"/>
    <property type="match status" value="1"/>
</dbReference>
<dbReference type="Pfam" id="PF23598">
    <property type="entry name" value="LRR_14"/>
    <property type="match status" value="1"/>
</dbReference>
<keyword evidence="5" id="KW-0611">Plant defense</keyword>
<organism evidence="13 14">
    <name type="scientific">Musa acuminata subsp. malaccensis</name>
    <name type="common">Wild banana</name>
    <name type="synonym">Musa malaccensis</name>
    <dbReference type="NCBI Taxonomy" id="214687"/>
    <lineage>
        <taxon>Eukaryota</taxon>
        <taxon>Viridiplantae</taxon>
        <taxon>Streptophyta</taxon>
        <taxon>Embryophyta</taxon>
        <taxon>Tracheophyta</taxon>
        <taxon>Spermatophyta</taxon>
        <taxon>Magnoliopsida</taxon>
        <taxon>Liliopsida</taxon>
        <taxon>Zingiberales</taxon>
        <taxon>Musaceae</taxon>
        <taxon>Musa</taxon>
    </lineage>
</organism>
<dbReference type="InterPro" id="IPR056789">
    <property type="entry name" value="LRR_R13L1-DRL21"/>
</dbReference>
<evidence type="ECO:0000259" key="8">
    <source>
        <dbReference type="Pfam" id="PF18052"/>
    </source>
</evidence>
<dbReference type="InterPro" id="IPR042197">
    <property type="entry name" value="Apaf_helical"/>
</dbReference>
<evidence type="ECO:0000259" key="11">
    <source>
        <dbReference type="Pfam" id="PF25019"/>
    </source>
</evidence>
<dbReference type="Gene3D" id="3.40.50.300">
    <property type="entry name" value="P-loop containing nucleotide triphosphate hydrolases"/>
    <property type="match status" value="1"/>
</dbReference>
<dbReference type="InterPro" id="IPR002182">
    <property type="entry name" value="NB-ARC"/>
</dbReference>
<dbReference type="OMA" id="TWTFLRC"/>
<evidence type="ECO:0000259" key="9">
    <source>
        <dbReference type="Pfam" id="PF23559"/>
    </source>
</evidence>
<evidence type="ECO:0000313" key="12">
    <source>
        <dbReference type="EMBL" id="CAG1832394.1"/>
    </source>
</evidence>
<dbReference type="GO" id="GO:0051707">
    <property type="term" value="P:response to other organism"/>
    <property type="evidence" value="ECO:0007669"/>
    <property type="project" value="UniProtKB-ARBA"/>
</dbReference>
<dbReference type="GO" id="GO:0043531">
    <property type="term" value="F:ADP binding"/>
    <property type="evidence" value="ECO:0007669"/>
    <property type="project" value="InterPro"/>
</dbReference>
<dbReference type="EMBL" id="HG996472">
    <property type="protein sequence ID" value="CAG1832394.1"/>
    <property type="molecule type" value="Genomic_DNA"/>
</dbReference>
<dbReference type="Pfam" id="PF25019">
    <property type="entry name" value="LRR_R13L1-DRL21"/>
    <property type="match status" value="1"/>
</dbReference>
<dbReference type="SUPFAM" id="SSF52058">
    <property type="entry name" value="L domain-like"/>
    <property type="match status" value="1"/>
</dbReference>
<reference evidence="12" key="1">
    <citation type="submission" date="2021-03" db="EMBL/GenBank/DDBJ databases">
        <authorList>
            <consortium name="Genoscope - CEA"/>
            <person name="William W."/>
        </authorList>
    </citation>
    <scope>NUCLEOTIDE SEQUENCE</scope>
    <source>
        <strain evidence="12">Doubled-haploid Pahang</strain>
    </source>
</reference>
<dbReference type="EnsemblPlants" id="Ma08_t22350.1">
    <property type="protein sequence ID" value="Ma08_p22350.1"/>
    <property type="gene ID" value="Ma08_g22350"/>
</dbReference>
<proteinExistence type="inferred from homology"/>
<sequence>MAAPILSSLSRSIHELETAICTSSHPWTRVREDLNRLESTLRRVQAVVDQAEERQWRDERVRSWLAELQGVACDAEDVLDELDFELSRPPRSSPASGEEAEVHSSVTSLSCEIEKIRGRFGETLEQTDGLRLKATERTWPRCGEFVVKQTEVFGREEDKKKVTELVLSETPENPPVIAIVGSPGAGKTTLLQLVCNDPGVREHFPRRGWVRMSKDFDATTLRREIMEAITLRDWRVEFSGKGHWIYSQPNYLDRCIKRELEEERFLLVLDDFCDENLHLWATVNLQLSLGHGGSKIILATSSERVTAVTENMPLYHLSSLPEENSWRLFQTLAFGSRTGHPEANLVRIGKEIVEKCKGSPLSVKMLAALLQSETKAEIWSRVSKSNLWNDADEEENHNLPALRISYHNLPPHLQSCVAFCSVFPKDFLFTKDRIVRLWMAQGFVHPREGKLSEEIGSEYFDELLSRSFFLASHVADQTFVVHHLIHDLAEFVLGEQCCREKNMKVCSVSKEARHLCLVAVDSLADVNLELESEANSLRTILLVIKSVNSAFKSNWWYHYNDDIAHLSFSDNLFRYLKCLRALDLSDTDIDHLPDSVGNMKLLRFLGLSNTRIRWLPEELGKLHNLQTLELRSCGGLTALPKSIGYLTNLRHVDLLNACDHVHLHHGIGRLVGLQTLSIVYIGKESEHYVIRELGRLVNLRGELRIIGLHNVDDVDDAKAAGLMHKEQIEKLTLRWCDPNDDCYHRGVAPRSTGFRCMNCRIEEAVSHDEAGEEDEAQQCMGVAVVVEDEEEEDDMWIDRIDIDVECKPDKPKRTREEMIQCQRKIQESQEAMLESLRPHGDLKELVIQHYYGSKLSSTWMGDPVFSKLASITLDDCRKCEILPPLGQLPSLKHLLIRYFPSIKRVGREFCGGDGGGAGDSKAFPALETLEFDGMYEWEEWCGVEDGDFPCLRRLLFCGCMKLKSFPDAVSRHGIP</sequence>
<keyword evidence="14" id="KW-1185">Reference proteome</keyword>
<dbReference type="GO" id="GO:0005524">
    <property type="term" value="F:ATP binding"/>
    <property type="evidence" value="ECO:0007669"/>
    <property type="project" value="UniProtKB-KW"/>
</dbReference>
<dbReference type="AlphaFoldDB" id="A0A804K9J0"/>
<dbReference type="OrthoDB" id="2973320at2759"/>
<dbReference type="Pfam" id="PF23559">
    <property type="entry name" value="WHD_DRP"/>
    <property type="match status" value="1"/>
</dbReference>
<gene>
    <name evidence="12" type="ORF">GSMUA_83140.1</name>
</gene>
<dbReference type="InterPro" id="IPR027417">
    <property type="entry name" value="P-loop_NTPase"/>
</dbReference>
<dbReference type="Proteomes" id="UP000012960">
    <property type="component" value="Unplaced"/>
</dbReference>
<dbReference type="Pfam" id="PF18052">
    <property type="entry name" value="Rx_N"/>
    <property type="match status" value="1"/>
</dbReference>
<dbReference type="PANTHER" id="PTHR36766">
    <property type="entry name" value="PLANT BROAD-SPECTRUM MILDEW RESISTANCE PROTEIN RPW8"/>
    <property type="match status" value="1"/>
</dbReference>
<accession>A0A804K9J0</accession>
<evidence type="ECO:0000313" key="13">
    <source>
        <dbReference type="EnsemblPlants" id="Ma08_p22350.1"/>
    </source>
</evidence>
<dbReference type="Pfam" id="PF00931">
    <property type="entry name" value="NB-ARC"/>
    <property type="match status" value="1"/>
</dbReference>
<dbReference type="InterPro" id="IPR041118">
    <property type="entry name" value="Rx_N"/>
</dbReference>
<evidence type="ECO:0000256" key="2">
    <source>
        <dbReference type="ARBA" id="ARBA00022614"/>
    </source>
</evidence>
<feature type="domain" description="Disease resistance N-terminal" evidence="8">
    <location>
        <begin position="22"/>
        <end position="91"/>
    </location>
</feature>
<dbReference type="GO" id="GO:0006952">
    <property type="term" value="P:defense response"/>
    <property type="evidence" value="ECO:0007669"/>
    <property type="project" value="UniProtKB-KW"/>
</dbReference>
<dbReference type="PANTHER" id="PTHR36766:SF40">
    <property type="entry name" value="DISEASE RESISTANCE PROTEIN RGA3"/>
    <property type="match status" value="1"/>
</dbReference>
<dbReference type="Gene3D" id="1.20.5.4130">
    <property type="match status" value="1"/>
</dbReference>
<feature type="domain" description="Disease resistance protein winged helix" evidence="9">
    <location>
        <begin position="422"/>
        <end position="489"/>
    </location>
</feature>
<keyword evidence="6" id="KW-0067">ATP-binding</keyword>
<evidence type="ECO:0000256" key="5">
    <source>
        <dbReference type="ARBA" id="ARBA00022821"/>
    </source>
</evidence>
<name>A0A804K9J0_MUSAM</name>
<reference evidence="13" key="2">
    <citation type="submission" date="2021-05" db="UniProtKB">
        <authorList>
            <consortium name="EnsemblPlants"/>
        </authorList>
    </citation>
    <scope>IDENTIFICATION</scope>
    <source>
        <strain evidence="13">subsp. malaccensis</strain>
    </source>
</reference>
<protein>
    <submittedName>
        <fullName evidence="12">(wild Malaysian banana) hypothetical protein</fullName>
    </submittedName>
</protein>
<evidence type="ECO:0000256" key="1">
    <source>
        <dbReference type="ARBA" id="ARBA00008894"/>
    </source>
</evidence>
<feature type="domain" description="R13L1/DRL21-like LRR repeat region" evidence="11">
    <location>
        <begin position="823"/>
        <end position="897"/>
    </location>
</feature>
<dbReference type="Gene3D" id="3.80.10.10">
    <property type="entry name" value="Ribonuclease Inhibitor"/>
    <property type="match status" value="2"/>
</dbReference>
<evidence type="ECO:0000256" key="4">
    <source>
        <dbReference type="ARBA" id="ARBA00022741"/>
    </source>
</evidence>
<evidence type="ECO:0000259" key="10">
    <source>
        <dbReference type="Pfam" id="PF23598"/>
    </source>
</evidence>
<dbReference type="InterPro" id="IPR032675">
    <property type="entry name" value="LRR_dom_sf"/>
</dbReference>
<comment type="similarity">
    <text evidence="1">Belongs to the disease resistance NB-LRR family.</text>
</comment>
<evidence type="ECO:0000259" key="7">
    <source>
        <dbReference type="Pfam" id="PF00931"/>
    </source>
</evidence>
<dbReference type="Gene3D" id="1.10.10.10">
    <property type="entry name" value="Winged helix-like DNA-binding domain superfamily/Winged helix DNA-binding domain"/>
    <property type="match status" value="1"/>
</dbReference>
<dbReference type="SUPFAM" id="SSF52540">
    <property type="entry name" value="P-loop containing nucleoside triphosphate hydrolases"/>
    <property type="match status" value="1"/>
</dbReference>
<keyword evidence="3" id="KW-0677">Repeat</keyword>
<feature type="domain" description="NB-ARC" evidence="7">
    <location>
        <begin position="156"/>
        <end position="335"/>
    </location>
</feature>
<evidence type="ECO:0000256" key="3">
    <source>
        <dbReference type="ARBA" id="ARBA00022737"/>
    </source>
</evidence>
<dbReference type="InterPro" id="IPR036388">
    <property type="entry name" value="WH-like_DNA-bd_sf"/>
</dbReference>
<keyword evidence="2" id="KW-0433">Leucine-rich repeat</keyword>
<keyword evidence="4" id="KW-0547">Nucleotide-binding</keyword>